<dbReference type="EMBL" id="MHVJ01000013">
    <property type="protein sequence ID" value="OHA91147.1"/>
    <property type="molecule type" value="Genomic_DNA"/>
</dbReference>
<keyword evidence="1" id="KW-1133">Transmembrane helix</keyword>
<feature type="transmembrane region" description="Helical" evidence="1">
    <location>
        <begin position="305"/>
        <end position="324"/>
    </location>
</feature>
<evidence type="ECO:0000313" key="2">
    <source>
        <dbReference type="EMBL" id="OHA91147.1"/>
    </source>
</evidence>
<evidence type="ECO:0000313" key="3">
    <source>
        <dbReference type="Proteomes" id="UP000178612"/>
    </source>
</evidence>
<feature type="transmembrane region" description="Helical" evidence="1">
    <location>
        <begin position="367"/>
        <end position="386"/>
    </location>
</feature>
<comment type="caution">
    <text evidence="2">The sequence shown here is derived from an EMBL/GenBank/DDBJ whole genome shotgun (WGS) entry which is preliminary data.</text>
</comment>
<feature type="transmembrane region" description="Helical" evidence="1">
    <location>
        <begin position="122"/>
        <end position="143"/>
    </location>
</feature>
<reference evidence="2 3" key="1">
    <citation type="journal article" date="2016" name="Nat. Commun.">
        <title>Thousands of microbial genomes shed light on interconnected biogeochemical processes in an aquifer system.</title>
        <authorList>
            <person name="Anantharaman K."/>
            <person name="Brown C.T."/>
            <person name="Hug L.A."/>
            <person name="Sharon I."/>
            <person name="Castelle C.J."/>
            <person name="Probst A.J."/>
            <person name="Thomas B.C."/>
            <person name="Singh A."/>
            <person name="Wilkins M.J."/>
            <person name="Karaoz U."/>
            <person name="Brodie E.L."/>
            <person name="Williams K.H."/>
            <person name="Hubbard S.S."/>
            <person name="Banfield J.F."/>
        </authorList>
    </citation>
    <scope>NUCLEOTIDE SEQUENCE [LARGE SCALE GENOMIC DNA]</scope>
</reference>
<keyword evidence="1" id="KW-0812">Transmembrane</keyword>
<name>A0A1G2T1I4_9BACT</name>
<protein>
    <recommendedName>
        <fullName evidence="4">Glycosyltransferase RgtA/B/C/D-like domain-containing protein</fullName>
    </recommendedName>
</protein>
<evidence type="ECO:0000256" key="1">
    <source>
        <dbReference type="SAM" id="Phobius"/>
    </source>
</evidence>
<dbReference type="Proteomes" id="UP000178612">
    <property type="component" value="Unassembled WGS sequence"/>
</dbReference>
<gene>
    <name evidence="2" type="ORF">A2758_01565</name>
</gene>
<proteinExistence type="predicted"/>
<organism evidence="2 3">
    <name type="scientific">Candidatus Zambryskibacteria bacterium RIFCSPHIGHO2_01_FULL_49_18</name>
    <dbReference type="NCBI Taxonomy" id="1802740"/>
    <lineage>
        <taxon>Bacteria</taxon>
        <taxon>Candidatus Zambryskiibacteriota</taxon>
    </lineage>
</organism>
<feature type="transmembrane region" description="Helical" evidence="1">
    <location>
        <begin position="273"/>
        <end position="298"/>
    </location>
</feature>
<feature type="transmembrane region" description="Helical" evidence="1">
    <location>
        <begin position="164"/>
        <end position="185"/>
    </location>
</feature>
<dbReference type="AlphaFoldDB" id="A0A1G2T1I4"/>
<feature type="transmembrane region" description="Helical" evidence="1">
    <location>
        <begin position="205"/>
        <end position="227"/>
    </location>
</feature>
<accession>A0A1G2T1I4</accession>
<feature type="transmembrane region" description="Helical" evidence="1">
    <location>
        <begin position="95"/>
        <end position="116"/>
    </location>
</feature>
<sequence>MVRKHKVAFILAVLASLIVAFPQIYLRFEPFNQGIELIPDSPWAPRVREIQDGHGFGSIYYEDGKEDPYLHLPLGTMVVAYMGEVFGLDINNTLLLSRLVLPLAVFLLIYAFVFLLSADKLAALSVAALIVFADSVLNYYDLFRFLKGLPQGLSPSNFLELSRPVYSAMTLITFFGFLISFLRFFQTKNWRWGVVATFILGLEFYNYFYTWTYLYAFGAILGLVFLVRKEWPEVKLVAGVYIGALLVAIPYFVNLYKASLYPTYAATALRHGLVGTHAPVFIGLVALAALIVFLFGFPREDKRKYFFGLALLLAPIITLNQQIITGKALQTGHYHWYFHRPIAVVFVLVIAFAWLRTAVRPPLGGRTAKWLAVLLIIGSFATGAFIQAASYLGTYEGRDGGHKMVERQRYGPAMDWLNENAEKEEVVFANEEVSNLVAIYTPLNVFHHRSDQLFLSATDERLLDIVFTFYRLRGVGMHNVEEVFHNERGSISTNLYGIYYRELLGAYENIPEEKLEEIITLYKETLKSPTQEWLSSVWHKYDVEYLIWDKVANPSWKLDLLGFLKKEADFGQIMLYRIEI</sequence>
<feature type="transmembrane region" description="Helical" evidence="1">
    <location>
        <begin position="234"/>
        <end position="253"/>
    </location>
</feature>
<evidence type="ECO:0008006" key="4">
    <source>
        <dbReference type="Google" id="ProtNLM"/>
    </source>
</evidence>
<keyword evidence="1" id="KW-0472">Membrane</keyword>
<feature type="transmembrane region" description="Helical" evidence="1">
    <location>
        <begin position="336"/>
        <end position="355"/>
    </location>
</feature>